<sequence>MATTYGNRGAGSGDDDHQRRAEEAWACIRNMMEQGSVESHRFYLARKTAWEMLNDRGYTVPDSELTRTLPEFRSHFGDKPDLDRLRIHASLSSNPSKKILVVFMGAEGIGKSSVCGLRDQILNQSLSGLILVLQSKMSSFAQKELDCFPFKVEVFQIADLYVNITKHCLMPKHQILTAEEKRNLLNKYQLEEKQLPQMVRTDPIARYYGLEKGTVVKATYTNEFIQFHEQYRCVV</sequence>
<dbReference type="InterPro" id="IPR005571">
    <property type="entry name" value="RNA_pol_Rpb5_N"/>
</dbReference>
<proteinExistence type="predicted"/>
<name>A0ABR2BND8_9ROSI</name>
<accession>A0ABR2BND8</accession>
<dbReference type="Proteomes" id="UP001472677">
    <property type="component" value="Unassembled WGS sequence"/>
</dbReference>
<dbReference type="Pfam" id="PF03871">
    <property type="entry name" value="RNA_pol_Rpb5_N"/>
    <property type="match status" value="1"/>
</dbReference>
<dbReference type="SUPFAM" id="SSF55287">
    <property type="entry name" value="RPB5-like RNA polymerase subunit"/>
    <property type="match status" value="1"/>
</dbReference>
<evidence type="ECO:0000313" key="2">
    <source>
        <dbReference type="Proteomes" id="UP001472677"/>
    </source>
</evidence>
<gene>
    <name evidence="1" type="ORF">V6N12_032659</name>
</gene>
<dbReference type="InterPro" id="IPR014381">
    <property type="entry name" value="Arch_Rpo5/euc_Rpb5"/>
</dbReference>
<dbReference type="PANTHER" id="PTHR10535">
    <property type="entry name" value="DNA-DIRECTED RNA POLYMERASES I, II, AND III SUBUNIT RPABC1"/>
    <property type="match status" value="1"/>
</dbReference>
<dbReference type="SUPFAM" id="SSF53036">
    <property type="entry name" value="Eukaryotic RPB5 N-terminal domain"/>
    <property type="match status" value="1"/>
</dbReference>
<dbReference type="EMBL" id="JBBPBM010000098">
    <property type="protein sequence ID" value="KAK8508663.1"/>
    <property type="molecule type" value="Genomic_DNA"/>
</dbReference>
<organism evidence="1 2">
    <name type="scientific">Hibiscus sabdariffa</name>
    <name type="common">roselle</name>
    <dbReference type="NCBI Taxonomy" id="183260"/>
    <lineage>
        <taxon>Eukaryota</taxon>
        <taxon>Viridiplantae</taxon>
        <taxon>Streptophyta</taxon>
        <taxon>Embryophyta</taxon>
        <taxon>Tracheophyta</taxon>
        <taxon>Spermatophyta</taxon>
        <taxon>Magnoliopsida</taxon>
        <taxon>eudicotyledons</taxon>
        <taxon>Gunneridae</taxon>
        <taxon>Pentapetalae</taxon>
        <taxon>rosids</taxon>
        <taxon>malvids</taxon>
        <taxon>Malvales</taxon>
        <taxon>Malvaceae</taxon>
        <taxon>Malvoideae</taxon>
        <taxon>Hibiscus</taxon>
    </lineage>
</organism>
<dbReference type="PANTHER" id="PTHR10535:SF12">
    <property type="entry name" value="DNA-DIRECTED RNA POLYMERASE V SUBUNIT 5C"/>
    <property type="match status" value="1"/>
</dbReference>
<dbReference type="InterPro" id="IPR000783">
    <property type="entry name" value="RNA_pol_subH/Rpb5_C"/>
</dbReference>
<comment type="caution">
    <text evidence="1">The sequence shown here is derived from an EMBL/GenBank/DDBJ whole genome shotgun (WGS) entry which is preliminary data.</text>
</comment>
<reference evidence="1 2" key="1">
    <citation type="journal article" date="2024" name="G3 (Bethesda)">
        <title>Genome assembly of Hibiscus sabdariffa L. provides insights into metabolisms of medicinal natural products.</title>
        <authorList>
            <person name="Kim T."/>
        </authorList>
    </citation>
    <scope>NUCLEOTIDE SEQUENCE [LARGE SCALE GENOMIC DNA]</scope>
    <source>
        <strain evidence="1">TK-2024</strain>
        <tissue evidence="1">Old leaves</tissue>
    </source>
</reference>
<dbReference type="InterPro" id="IPR036710">
    <property type="entry name" value="RNA_pol_Rpb5_N_sf"/>
</dbReference>
<dbReference type="PIRSF" id="PIRSF000747">
    <property type="entry name" value="RPB5"/>
    <property type="match status" value="1"/>
</dbReference>
<dbReference type="Pfam" id="PF01191">
    <property type="entry name" value="RNA_pol_Rpb5_C"/>
    <property type="match status" value="1"/>
</dbReference>
<dbReference type="Gene3D" id="3.40.1340.10">
    <property type="entry name" value="RNA polymerase, Rpb5, N-terminal domain"/>
    <property type="match status" value="1"/>
</dbReference>
<dbReference type="InterPro" id="IPR035913">
    <property type="entry name" value="RPB5-like_sf"/>
</dbReference>
<dbReference type="Gene3D" id="3.90.940.20">
    <property type="entry name" value="RPB5-like RNA polymerase subunit"/>
    <property type="match status" value="1"/>
</dbReference>
<keyword evidence="2" id="KW-1185">Reference proteome</keyword>
<evidence type="ECO:0000313" key="1">
    <source>
        <dbReference type="EMBL" id="KAK8508663.1"/>
    </source>
</evidence>
<protein>
    <submittedName>
        <fullName evidence="1">Uncharacterized protein</fullName>
    </submittedName>
</protein>